<dbReference type="AlphaFoldDB" id="A0A8C4WGZ3"/>
<evidence type="ECO:0000313" key="2">
    <source>
        <dbReference type="Ensembl" id="ENSGEVP00005013925.1"/>
    </source>
</evidence>
<accession>A0A8C4WGZ3</accession>
<dbReference type="Proteomes" id="UP000694390">
    <property type="component" value="Chromosome 7"/>
</dbReference>
<proteinExistence type="predicted"/>
<reference evidence="2" key="3">
    <citation type="submission" date="2025-09" db="UniProtKB">
        <authorList>
            <consortium name="Ensembl"/>
        </authorList>
    </citation>
    <scope>IDENTIFICATION</scope>
</reference>
<dbReference type="Ensembl" id="ENSGEVT00005014591.1">
    <property type="protein sequence ID" value="ENSGEVP00005013925.1"/>
    <property type="gene ID" value="ENSGEVG00005009877.1"/>
</dbReference>
<dbReference type="OrthoDB" id="9949162at2759"/>
<protein>
    <submittedName>
        <fullName evidence="2">Uncharacterized protein</fullName>
    </submittedName>
</protein>
<evidence type="ECO:0000313" key="3">
    <source>
        <dbReference type="Proteomes" id="UP000694390"/>
    </source>
</evidence>
<organism evidence="2 3">
    <name type="scientific">Gopherus evgoodei</name>
    <name type="common">Goodes thornscrub tortoise</name>
    <dbReference type="NCBI Taxonomy" id="1825980"/>
    <lineage>
        <taxon>Eukaryota</taxon>
        <taxon>Metazoa</taxon>
        <taxon>Chordata</taxon>
        <taxon>Craniata</taxon>
        <taxon>Vertebrata</taxon>
        <taxon>Euteleostomi</taxon>
        <taxon>Archelosauria</taxon>
        <taxon>Testudinata</taxon>
        <taxon>Testudines</taxon>
        <taxon>Cryptodira</taxon>
        <taxon>Durocryptodira</taxon>
        <taxon>Testudinoidea</taxon>
        <taxon>Testudinidae</taxon>
        <taxon>Gopherus</taxon>
    </lineage>
</organism>
<sequence length="240" mass="24960">MRCHSAPRGEGGVCAPPEGSTGCWAVKTQAPGSWAGQSTHSQLPKPLSQRPILSQSASCQPRPRSCAQQDCTSLAPSILEGQGGYFRHTALAASPLAPGTPSMAQSPSCAVPDPSPKLLLAQCVQRQVPAPSPPPPLPGDSRLITLSPSAALDALQVNQYTLTLEATCPGETPANGQLFVQVHTVDGPPQCMARFASQVGELVQVPEDVAPLTPIYTVVLQRPASGLRVSMDAMGWPCTA</sequence>
<feature type="region of interest" description="Disordered" evidence="1">
    <location>
        <begin position="31"/>
        <end position="59"/>
    </location>
</feature>
<reference evidence="2" key="1">
    <citation type="submission" date="2019-06" db="EMBL/GenBank/DDBJ databases">
        <title>G10K-VGP Goodes thornscrub tortoise genome, primary haplotype.</title>
        <authorList>
            <person name="Murphy B."/>
            <person name="Edwards T."/>
            <person name="Rhie A."/>
            <person name="Koren S."/>
            <person name="Phillippy A."/>
            <person name="Fedrigo O."/>
            <person name="Haase B."/>
            <person name="Mountcastle J."/>
            <person name="Lewin H."/>
            <person name="Damas J."/>
            <person name="Howe K."/>
            <person name="Formenti G."/>
            <person name="Myers G."/>
            <person name="Durbin R."/>
            <person name="Jarvis E.D."/>
        </authorList>
    </citation>
    <scope>NUCLEOTIDE SEQUENCE [LARGE SCALE GENOMIC DNA]</scope>
</reference>
<keyword evidence="3" id="KW-1185">Reference proteome</keyword>
<evidence type="ECO:0000256" key="1">
    <source>
        <dbReference type="SAM" id="MobiDB-lite"/>
    </source>
</evidence>
<dbReference type="GeneTree" id="ENSGT00960000189816"/>
<name>A0A8C4WGZ3_9SAUR</name>
<reference evidence="2" key="2">
    <citation type="submission" date="2025-08" db="UniProtKB">
        <authorList>
            <consortium name="Ensembl"/>
        </authorList>
    </citation>
    <scope>IDENTIFICATION</scope>
</reference>